<dbReference type="EMBL" id="JAPESX010000906">
    <property type="protein sequence ID" value="KAJ8119294.1"/>
    <property type="molecule type" value="Genomic_DNA"/>
</dbReference>
<gene>
    <name evidence="1" type="ORF">ONZ43_g3724</name>
</gene>
<dbReference type="Proteomes" id="UP001153334">
    <property type="component" value="Unassembled WGS sequence"/>
</dbReference>
<name>A0ACC2IVW2_9PEZI</name>
<evidence type="ECO:0000313" key="1">
    <source>
        <dbReference type="EMBL" id="KAJ8119294.1"/>
    </source>
</evidence>
<protein>
    <submittedName>
        <fullName evidence="1">Uncharacterized protein</fullName>
    </submittedName>
</protein>
<evidence type="ECO:0000313" key="2">
    <source>
        <dbReference type="Proteomes" id="UP001153334"/>
    </source>
</evidence>
<accession>A0ACC2IVW2</accession>
<comment type="caution">
    <text evidence="1">The sequence shown here is derived from an EMBL/GenBank/DDBJ whole genome shotgun (WGS) entry which is preliminary data.</text>
</comment>
<sequence length="740" mass="84072">MPRTHKTTVDAVELLISQVGNKNEYVTTVNKFDRTALHYAAHRDEEFEVLELLIKHAENKNQYIDAADSSHWTALHHAVFWGSFGSVKTLIALSENRLPTCLNKQCSRGRTPLHYAAEEGASKIVLFLLDKGADARLRHEEGKTAWDIIMRNYPPTNWDIVASFILHEGRNRWQVRFGKSTNMYWAYKELIPIAQELREEAASDRDIDTTEIMGNILRQIVREFHESQEAHPQLRSREPSCIVQPLEYSPSTDRKPCDFVSLVIPIIYIDEWSVMDKRGDMHKNPEFSYCVGGDHKFLKGNMPLTLDEYCRPALPEAVLEVRNRDQVLGRYERSRQETSRPAQSHSRSAPTLLSELWTLAKAYVTNLKHLFGQQPAGAATEPVPAAELPPPPDRAVFVGQISIWIIDKTVITNGPLWFPMSGARHSSSSGAFRMVTVVLRVAVERLQSPAARQSMATEPLFKTYNNALSTISEKVNEYVKEARVEDIDIGKEKELFHEISDLREELSMIKSVLAEQEQVCNEFLRLTSTNQGSALRLVGQPRTRSRKNGTSKKSRGYQPRIPKMQRRARDAAEVEDVVRIQSMFNRYRQQIAKLEEDAERVERDVSIQLDLKQKHATMKEAHSVAILSATVFGFTIITVIFAPLSFIVALFALPIDLFNEGKDGNTQDGVYSSKYIGKWSAATELVSISVTVLAMWAALRFAGLHIWGNKGLREYIRQNAQDARVAEEKALKTDVERQWS</sequence>
<keyword evidence="2" id="KW-1185">Reference proteome</keyword>
<reference evidence="1" key="1">
    <citation type="submission" date="2022-11" db="EMBL/GenBank/DDBJ databases">
        <title>Genome Sequence of Nemania bipapillata.</title>
        <authorList>
            <person name="Buettner E."/>
        </authorList>
    </citation>
    <scope>NUCLEOTIDE SEQUENCE</scope>
    <source>
        <strain evidence="1">CP14</strain>
    </source>
</reference>
<proteinExistence type="predicted"/>
<organism evidence="1 2">
    <name type="scientific">Nemania bipapillata</name>
    <dbReference type="NCBI Taxonomy" id="110536"/>
    <lineage>
        <taxon>Eukaryota</taxon>
        <taxon>Fungi</taxon>
        <taxon>Dikarya</taxon>
        <taxon>Ascomycota</taxon>
        <taxon>Pezizomycotina</taxon>
        <taxon>Sordariomycetes</taxon>
        <taxon>Xylariomycetidae</taxon>
        <taxon>Xylariales</taxon>
        <taxon>Xylariaceae</taxon>
        <taxon>Nemania</taxon>
    </lineage>
</organism>